<dbReference type="RefSeq" id="WP_207558959.1">
    <property type="nucleotide sequence ID" value="NZ_FXWL01000002.1"/>
</dbReference>
<protein>
    <submittedName>
        <fullName evidence="1">Uncharacterized protein</fullName>
    </submittedName>
</protein>
<evidence type="ECO:0000313" key="2">
    <source>
        <dbReference type="Proteomes" id="UP000194469"/>
    </source>
</evidence>
<dbReference type="Proteomes" id="UP000194469">
    <property type="component" value="Unassembled WGS sequence"/>
</dbReference>
<name>A0A1Y6FND4_9SPHN</name>
<dbReference type="AlphaFoldDB" id="A0A1Y6FND4"/>
<dbReference type="GeneID" id="303002242"/>
<organism evidence="1 2">
    <name type="scientific">Sphingopyxis terrae subsp. ummariensis</name>
    <dbReference type="NCBI Taxonomy" id="429001"/>
    <lineage>
        <taxon>Bacteria</taxon>
        <taxon>Pseudomonadati</taxon>
        <taxon>Pseudomonadota</taxon>
        <taxon>Alphaproteobacteria</taxon>
        <taxon>Sphingomonadales</taxon>
        <taxon>Sphingomonadaceae</taxon>
        <taxon>Sphingopyxis</taxon>
    </lineage>
</organism>
<keyword evidence="2" id="KW-1185">Reference proteome</keyword>
<sequence>MSSPASSSDNRPASDAATATPSLLVARAALSKLDEPLARFAFGDYEVEIATGGDALWVVIARPGLGGVAHRAAILAPGDDIEVLKPRDRELVRLKSHGAIGRYDVVIAAGMTAPVALRITSRFTPRVPILIPQQPRDLFPLGSGRDPLAAKGKVTAVQRGLNAGLLYFEMEDPSFGNILYFQNFTALGDYFEATGTRPDAVVGGVWPELGLALPTPAPGDLADAQPLEPGKALTLSDAIVVLRPDAPRDERDSARQFLQMLGAAYRMVDLPPTEYRDWIARAKATLRDLDRAPEATIRHYGHRYIHPYTAAEYPDAMVQMSIVQALHDWGKWQGAAHPLERAFFSGMGRFFDAGLGTIRRYLPNVGDDKDANAVDSWYLYHPLLNLGRLALDGDKKARRWLLGSLDYAIAAAHHFGYKWPIVFCLTDFSVITETAGADGRGQTDVGGVYAWVMLQAFELTGEKRFLDEARAAIDAAIGLGFDINYQANLTAWGAAACMRLWRITNRQVYLDQSYVYLASFFHHCEIWESRIALARHYRNFLGATCLQDAPYMAVYECFDSFAAFEHYLADSGPDLEPAARMLIAEYCKYALDRAWYYYPDALPADAIAKEQRPGNGHVDRTLAFPLEDLYPDGQPAGQVGQEIYGAGAAFIFATRSFHNVEGAPFRLYCDHFIRASERTGERTLTLTLDGGEACTANLCFIRLPRRKLPRLRVGSVDGDMFRAHAELEDRGEFRVPANGRLVINWR</sequence>
<reference evidence="2" key="1">
    <citation type="submission" date="2017-04" db="EMBL/GenBank/DDBJ databases">
        <authorList>
            <person name="Varghese N."/>
            <person name="Submissions S."/>
        </authorList>
    </citation>
    <scope>NUCLEOTIDE SEQUENCE [LARGE SCALE GENOMIC DNA]</scope>
    <source>
        <strain evidence="2">UI2</strain>
    </source>
</reference>
<dbReference type="SUPFAM" id="SSF48208">
    <property type="entry name" value="Six-hairpin glycosidases"/>
    <property type="match status" value="1"/>
</dbReference>
<proteinExistence type="predicted"/>
<evidence type="ECO:0000313" key="1">
    <source>
        <dbReference type="EMBL" id="SMQ76415.1"/>
    </source>
</evidence>
<gene>
    <name evidence="1" type="ORF">SAMN06295984_1854</name>
</gene>
<dbReference type="EMBL" id="FXWL01000002">
    <property type="protein sequence ID" value="SMQ76415.1"/>
    <property type="molecule type" value="Genomic_DNA"/>
</dbReference>
<dbReference type="InterPro" id="IPR008928">
    <property type="entry name" value="6-hairpin_glycosidase_sf"/>
</dbReference>
<accession>A0A1Y6FND4</accession>
<dbReference type="GO" id="GO:0005975">
    <property type="term" value="P:carbohydrate metabolic process"/>
    <property type="evidence" value="ECO:0007669"/>
    <property type="project" value="InterPro"/>
</dbReference>